<evidence type="ECO:0000256" key="6">
    <source>
        <dbReference type="RuleBase" id="RU000320"/>
    </source>
</evidence>
<evidence type="ECO:0000256" key="5">
    <source>
        <dbReference type="HAMAP-Rule" id="MF_00445"/>
    </source>
</evidence>
<dbReference type="Pfam" id="PF00361">
    <property type="entry name" value="Proton_antipo_M"/>
    <property type="match status" value="1"/>
</dbReference>
<keyword evidence="5" id="KW-1003">Cell membrane</keyword>
<dbReference type="AlphaFoldDB" id="A0A0H5NKJ0"/>
<dbReference type="GO" id="GO:0048038">
    <property type="term" value="F:quinone binding"/>
    <property type="evidence" value="ECO:0007669"/>
    <property type="project" value="UniProtKB-KW"/>
</dbReference>
<keyword evidence="5" id="KW-0874">Quinone</keyword>
<protein>
    <recommendedName>
        <fullName evidence="5">NADH-quinone oxidoreductase subunit N</fullName>
        <ecNumber evidence="5">7.1.1.-</ecNumber>
    </recommendedName>
    <alternativeName>
        <fullName evidence="5">NADH dehydrogenase I subunit N</fullName>
    </alternativeName>
    <alternativeName>
        <fullName evidence="5">NDH-1 subunit N</fullName>
    </alternativeName>
</protein>
<sequence>MTAQPLPLAATVPAPSIEYGVLAPMLIVFGAAVAGVLVEAFVPRRFRYGTQLVLALGGSAAGFVAVLAVWGAEQTAVVGAVAVDGVTLFLQGTLLVVAALGVLLMAERRGTRSRVRSGPGTWSRAAATLDRGLDAFTPQAAAVPGSADEQAAARAGAVTTEVFPLTMLAVGGMMLLPASNDLLTMFVALEVLSLPLYLLCGLARHRRLLSQEAALKYFLLGAFSSAFFLYGVALLYGQTGTVRLGGIADALAAQPQDDPLLALLGLAMLAVGLLFKVGAVPFQAWVPDVYQGAPTPVTAFMAAATKIAAVGALLRVLYVGVPGLVDDWRPVLATVAIATMVVGAVLAVTQTDVKRMLAYSSITHAGFLLTGLLAADDAGIHAVLFYLAAYALGTLGAFAVVTLVRDGDEEATGLAQWAGLGRRSPWAATVFALFLLSFAGIPLTSGFVAKFAVFEAAAGGYGAAVVVVGVLTSAVAAFFYVRVIVMMFFTDQPADAPAVLPLALTRAVITVTAAATLVLGMLPQPLLDLAEHAATLVR</sequence>
<feature type="transmembrane region" description="Helical" evidence="5">
    <location>
        <begin position="78"/>
        <end position="106"/>
    </location>
</feature>
<name>A0A0H5NKJ0_NOCFR</name>
<comment type="catalytic activity">
    <reaction evidence="5">
        <text>a quinone + NADH + 5 H(+)(in) = a quinol + NAD(+) + 4 H(+)(out)</text>
        <dbReference type="Rhea" id="RHEA:57888"/>
        <dbReference type="ChEBI" id="CHEBI:15378"/>
        <dbReference type="ChEBI" id="CHEBI:24646"/>
        <dbReference type="ChEBI" id="CHEBI:57540"/>
        <dbReference type="ChEBI" id="CHEBI:57945"/>
        <dbReference type="ChEBI" id="CHEBI:132124"/>
    </reaction>
</comment>
<feature type="transmembrane region" description="Helical" evidence="5">
    <location>
        <begin position="182"/>
        <end position="203"/>
    </location>
</feature>
<dbReference type="NCBIfam" id="NF004441">
    <property type="entry name" value="PRK05777.1-4"/>
    <property type="match status" value="1"/>
</dbReference>
<comment type="function">
    <text evidence="5">NDH-1 shuttles electrons from NADH, via FMN and iron-sulfur (Fe-S) centers, to quinones in the respiratory chain. The immediate electron acceptor for the enzyme in this species is believed to be a menaquinone. Couples the redox reaction to proton translocation (for every two electrons transferred, four hydrogen ions are translocated across the cytoplasmic membrane), and thus conserves the redox energy in a proton gradient.</text>
</comment>
<dbReference type="EC" id="7.1.1.-" evidence="5"/>
<feature type="transmembrane region" description="Helical" evidence="5">
    <location>
        <begin position="297"/>
        <end position="318"/>
    </location>
</feature>
<keyword evidence="5" id="KW-0813">Transport</keyword>
<feature type="transmembrane region" description="Helical" evidence="5">
    <location>
        <begin position="330"/>
        <end position="349"/>
    </location>
</feature>
<dbReference type="GO" id="GO:0042773">
    <property type="term" value="P:ATP synthesis coupled electron transport"/>
    <property type="evidence" value="ECO:0007669"/>
    <property type="project" value="InterPro"/>
</dbReference>
<dbReference type="PANTHER" id="PTHR22773">
    <property type="entry name" value="NADH DEHYDROGENASE"/>
    <property type="match status" value="1"/>
</dbReference>
<proteinExistence type="inferred from homology"/>
<dbReference type="InterPro" id="IPR001750">
    <property type="entry name" value="ND/Mrp_TM"/>
</dbReference>
<feature type="transmembrane region" description="Helical" evidence="5">
    <location>
        <begin position="52"/>
        <end position="72"/>
    </location>
</feature>
<feature type="transmembrane region" description="Helical" evidence="5">
    <location>
        <begin position="20"/>
        <end position="40"/>
    </location>
</feature>
<evidence type="ECO:0000256" key="3">
    <source>
        <dbReference type="ARBA" id="ARBA00022989"/>
    </source>
</evidence>
<reference evidence="9" key="1">
    <citation type="submission" date="2015-03" db="EMBL/GenBank/DDBJ databases">
        <authorList>
            <consortium name="Pathogen Informatics"/>
        </authorList>
    </citation>
    <scope>NUCLEOTIDE SEQUENCE [LARGE SCALE GENOMIC DNA]</scope>
    <source>
        <strain evidence="9">NCTC11134</strain>
    </source>
</reference>
<dbReference type="InterPro" id="IPR010096">
    <property type="entry name" value="NADH-Q_OxRdtase_suN/2"/>
</dbReference>
<gene>
    <name evidence="5 8" type="primary">nuoN</name>
    <name evidence="8" type="ORF">ERS450000_01442</name>
</gene>
<comment type="similarity">
    <text evidence="5">Belongs to the complex I subunit 2 family.</text>
</comment>
<evidence type="ECO:0000259" key="7">
    <source>
        <dbReference type="Pfam" id="PF00361"/>
    </source>
</evidence>
<feature type="transmembrane region" description="Helical" evidence="5">
    <location>
        <begin position="497"/>
        <end position="522"/>
    </location>
</feature>
<evidence type="ECO:0000313" key="8">
    <source>
        <dbReference type="EMBL" id="CRY75642.1"/>
    </source>
</evidence>
<evidence type="ECO:0000256" key="1">
    <source>
        <dbReference type="ARBA" id="ARBA00004127"/>
    </source>
</evidence>
<dbReference type="GO" id="GO:0008137">
    <property type="term" value="F:NADH dehydrogenase (ubiquinone) activity"/>
    <property type="evidence" value="ECO:0007669"/>
    <property type="project" value="InterPro"/>
</dbReference>
<keyword evidence="5" id="KW-1278">Translocase</keyword>
<dbReference type="HAMAP" id="MF_00445">
    <property type="entry name" value="NDH1_NuoN_1"/>
    <property type="match status" value="1"/>
</dbReference>
<keyword evidence="8" id="KW-0560">Oxidoreductase</keyword>
<feature type="transmembrane region" description="Helical" evidence="5">
    <location>
        <begin position="425"/>
        <end position="449"/>
    </location>
</feature>
<comment type="subcellular location">
    <subcellularLocation>
        <location evidence="5">Cell membrane</location>
        <topology evidence="5">Multi-pass membrane protein</topology>
    </subcellularLocation>
    <subcellularLocation>
        <location evidence="1">Endomembrane system</location>
        <topology evidence="1">Multi-pass membrane protein</topology>
    </subcellularLocation>
    <subcellularLocation>
        <location evidence="6">Membrane</location>
        <topology evidence="6">Multi-pass membrane protein</topology>
    </subcellularLocation>
</comment>
<dbReference type="KEGG" id="nfr:ERS450000_01442"/>
<feature type="transmembrane region" description="Helical" evidence="5">
    <location>
        <begin position="461"/>
        <end position="485"/>
    </location>
</feature>
<feature type="transmembrane region" description="Helical" evidence="5">
    <location>
        <begin position="260"/>
        <end position="285"/>
    </location>
</feature>
<dbReference type="GO" id="GO:0012505">
    <property type="term" value="C:endomembrane system"/>
    <property type="evidence" value="ECO:0007669"/>
    <property type="project" value="UniProtKB-SubCell"/>
</dbReference>
<keyword evidence="3 5" id="KW-1133">Transmembrane helix</keyword>
<dbReference type="GO" id="GO:0005886">
    <property type="term" value="C:plasma membrane"/>
    <property type="evidence" value="ECO:0007669"/>
    <property type="project" value="UniProtKB-SubCell"/>
</dbReference>
<evidence type="ECO:0000256" key="4">
    <source>
        <dbReference type="ARBA" id="ARBA00023136"/>
    </source>
</evidence>
<organism evidence="8 9">
    <name type="scientific">Nocardia farcinica</name>
    <dbReference type="NCBI Taxonomy" id="37329"/>
    <lineage>
        <taxon>Bacteria</taxon>
        <taxon>Bacillati</taxon>
        <taxon>Actinomycetota</taxon>
        <taxon>Actinomycetes</taxon>
        <taxon>Mycobacteriales</taxon>
        <taxon>Nocardiaceae</taxon>
        <taxon>Nocardia</taxon>
    </lineage>
</organism>
<dbReference type="RefSeq" id="WP_060591413.1">
    <property type="nucleotide sequence ID" value="NZ_CP031418.1"/>
</dbReference>
<evidence type="ECO:0000256" key="2">
    <source>
        <dbReference type="ARBA" id="ARBA00022692"/>
    </source>
</evidence>
<feature type="transmembrane region" description="Helical" evidence="5">
    <location>
        <begin position="215"/>
        <end position="236"/>
    </location>
</feature>
<dbReference type="NCBIfam" id="TIGR01770">
    <property type="entry name" value="NDH_I_N"/>
    <property type="match status" value="1"/>
</dbReference>
<dbReference type="Proteomes" id="UP000057820">
    <property type="component" value="Chromosome 1"/>
</dbReference>
<feature type="transmembrane region" description="Helical" evidence="5">
    <location>
        <begin position="356"/>
        <end position="374"/>
    </location>
</feature>
<keyword evidence="4 5" id="KW-0472">Membrane</keyword>
<dbReference type="GO" id="GO:0050136">
    <property type="term" value="F:NADH dehydrogenase (quinone) (non-electrogenic) activity"/>
    <property type="evidence" value="ECO:0007669"/>
    <property type="project" value="UniProtKB-UniRule"/>
</dbReference>
<comment type="subunit">
    <text evidence="5">NDH-1 is composed of 14 different subunits. Subunits NuoA, H, J, K, L, M, N constitute the membrane sector of the complex.</text>
</comment>
<keyword evidence="2 5" id="KW-0812">Transmembrane</keyword>
<keyword evidence="5" id="KW-0520">NAD</keyword>
<feature type="transmembrane region" description="Helical" evidence="5">
    <location>
        <begin position="380"/>
        <end position="404"/>
    </location>
</feature>
<dbReference type="EMBL" id="LN868938">
    <property type="protein sequence ID" value="CRY75642.1"/>
    <property type="molecule type" value="Genomic_DNA"/>
</dbReference>
<evidence type="ECO:0000313" key="9">
    <source>
        <dbReference type="Proteomes" id="UP000057820"/>
    </source>
</evidence>
<accession>A0A0H5NKJ0</accession>
<feature type="domain" description="NADH:quinone oxidoreductase/Mrp antiporter transmembrane" evidence="7">
    <location>
        <begin position="179"/>
        <end position="474"/>
    </location>
</feature>
<feature type="transmembrane region" description="Helical" evidence="5">
    <location>
        <begin position="155"/>
        <end position="176"/>
    </location>
</feature>